<evidence type="ECO:0000313" key="3">
    <source>
        <dbReference type="EMBL" id="CAD9637058.1"/>
    </source>
</evidence>
<keyword evidence="2" id="KW-0812">Transmembrane</keyword>
<keyword evidence="2" id="KW-0472">Membrane</keyword>
<accession>A0A7S2QAA4</accession>
<feature type="region of interest" description="Disordered" evidence="1">
    <location>
        <begin position="1"/>
        <end position="26"/>
    </location>
</feature>
<evidence type="ECO:0000256" key="1">
    <source>
        <dbReference type="SAM" id="MobiDB-lite"/>
    </source>
</evidence>
<proteinExistence type="predicted"/>
<organism evidence="3">
    <name type="scientific">Zooxanthella nutricula</name>
    <dbReference type="NCBI Taxonomy" id="1333877"/>
    <lineage>
        <taxon>Eukaryota</taxon>
        <taxon>Sar</taxon>
        <taxon>Alveolata</taxon>
        <taxon>Dinophyceae</taxon>
        <taxon>Peridiniales</taxon>
        <taxon>Peridiniales incertae sedis</taxon>
        <taxon>Zooxanthella</taxon>
    </lineage>
</organism>
<feature type="transmembrane region" description="Helical" evidence="2">
    <location>
        <begin position="133"/>
        <end position="155"/>
    </location>
</feature>
<name>A0A7S2QAA4_9DINO</name>
<dbReference type="AlphaFoldDB" id="A0A7S2QAA4"/>
<feature type="transmembrane region" description="Helical" evidence="2">
    <location>
        <begin position="97"/>
        <end position="121"/>
    </location>
</feature>
<dbReference type="EMBL" id="HBGW01086591">
    <property type="protein sequence ID" value="CAD9637058.1"/>
    <property type="molecule type" value="Transcribed_RNA"/>
</dbReference>
<feature type="transmembrane region" description="Helical" evidence="2">
    <location>
        <begin position="40"/>
        <end position="60"/>
    </location>
</feature>
<feature type="transmembrane region" description="Helical" evidence="2">
    <location>
        <begin position="72"/>
        <end position="91"/>
    </location>
</feature>
<protein>
    <submittedName>
        <fullName evidence="3">Uncharacterized protein</fullName>
    </submittedName>
</protein>
<sequence>MAQAISAHKRSQEPLRGRPVLAGMPPKKLPPPLRKTADKLALYAGCYAVAMAVLGAVGAATHSFEKKAMHSLYGGLGCFVLMSVCSAVIRFGVERKVVFAGVMSSLVFELIFLIVFLIQGFRSFRSPDKLGRAALFALNAAVTGVALGLGAAPVVPQLAPVLKRKAQGVMMQMWAKKNMKAKK</sequence>
<reference evidence="3" key="1">
    <citation type="submission" date="2021-01" db="EMBL/GenBank/DDBJ databases">
        <authorList>
            <person name="Corre E."/>
            <person name="Pelletier E."/>
            <person name="Niang G."/>
            <person name="Scheremetjew M."/>
            <person name="Finn R."/>
            <person name="Kale V."/>
            <person name="Holt S."/>
            <person name="Cochrane G."/>
            <person name="Meng A."/>
            <person name="Brown T."/>
            <person name="Cohen L."/>
        </authorList>
    </citation>
    <scope>NUCLEOTIDE SEQUENCE</scope>
    <source>
        <strain evidence="3">RCC3387</strain>
    </source>
</reference>
<gene>
    <name evidence="3" type="ORF">BRAN1462_LOCUS54880</name>
</gene>
<keyword evidence="2" id="KW-1133">Transmembrane helix</keyword>
<evidence type="ECO:0000256" key="2">
    <source>
        <dbReference type="SAM" id="Phobius"/>
    </source>
</evidence>